<dbReference type="PANTHER" id="PTHR23257:SF974">
    <property type="entry name" value="RECEPTOR-INTERACTING SERINE_THREONINE-PROTEIN KINASE 3"/>
    <property type="match status" value="1"/>
</dbReference>
<sequence>MRGSLRKVLNDPNTWRQFTPPMRNQVLMDVAEGMEFLHAHNVYHRDLKSHNVLITEWGRAKLTDFGLSKTTNAVSSFTGRSTMGGGTVAWMPPESFGKRLSSALSSSKSDVYSYSIVTWEVLAGTCGVDMSTPWYGKAIVEVIAAVSMRGERPPLADECIEDTNVSRAELHADIMQRCWAADPADRPTFSDLLALMGVSQA</sequence>
<feature type="domain" description="Protein kinase" evidence="1">
    <location>
        <begin position="1"/>
        <end position="201"/>
    </location>
</feature>
<gene>
    <name evidence="2" type="ORF">JKP88DRAFT_164149</name>
</gene>
<dbReference type="InterPro" id="IPR008271">
    <property type="entry name" value="Ser/Thr_kinase_AS"/>
</dbReference>
<organism evidence="2 3">
    <name type="scientific">Tribonema minus</name>
    <dbReference type="NCBI Taxonomy" id="303371"/>
    <lineage>
        <taxon>Eukaryota</taxon>
        <taxon>Sar</taxon>
        <taxon>Stramenopiles</taxon>
        <taxon>Ochrophyta</taxon>
        <taxon>PX clade</taxon>
        <taxon>Xanthophyceae</taxon>
        <taxon>Tribonematales</taxon>
        <taxon>Tribonemataceae</taxon>
        <taxon>Tribonema</taxon>
    </lineage>
</organism>
<dbReference type="EMBL" id="JAFCMP010000224">
    <property type="protein sequence ID" value="KAG5182789.1"/>
    <property type="molecule type" value="Genomic_DNA"/>
</dbReference>
<dbReference type="Gene3D" id="1.10.510.10">
    <property type="entry name" value="Transferase(Phosphotransferase) domain 1"/>
    <property type="match status" value="1"/>
</dbReference>
<keyword evidence="2" id="KW-0808">Transferase</keyword>
<dbReference type="SMART" id="SM00220">
    <property type="entry name" value="S_TKc"/>
    <property type="match status" value="1"/>
</dbReference>
<reference evidence="2" key="1">
    <citation type="submission" date="2021-02" db="EMBL/GenBank/DDBJ databases">
        <title>First Annotated Genome of the Yellow-green Alga Tribonema minus.</title>
        <authorList>
            <person name="Mahan K.M."/>
        </authorList>
    </citation>
    <scope>NUCLEOTIDE SEQUENCE</scope>
    <source>
        <strain evidence="2">UTEX B ZZ1240</strain>
    </source>
</reference>
<dbReference type="InterPro" id="IPR000719">
    <property type="entry name" value="Prot_kinase_dom"/>
</dbReference>
<dbReference type="OrthoDB" id="266718at2759"/>
<dbReference type="PROSITE" id="PS00108">
    <property type="entry name" value="PROTEIN_KINASE_ST"/>
    <property type="match status" value="1"/>
</dbReference>
<dbReference type="InterPro" id="IPR011009">
    <property type="entry name" value="Kinase-like_dom_sf"/>
</dbReference>
<dbReference type="GO" id="GO:0007165">
    <property type="term" value="P:signal transduction"/>
    <property type="evidence" value="ECO:0007669"/>
    <property type="project" value="TreeGrafter"/>
</dbReference>
<keyword evidence="3" id="KW-1185">Reference proteome</keyword>
<dbReference type="GO" id="GO:0005737">
    <property type="term" value="C:cytoplasm"/>
    <property type="evidence" value="ECO:0007669"/>
    <property type="project" value="TreeGrafter"/>
</dbReference>
<dbReference type="Proteomes" id="UP000664859">
    <property type="component" value="Unassembled WGS sequence"/>
</dbReference>
<name>A0A835YXR6_9STRA</name>
<dbReference type="GO" id="GO:0005524">
    <property type="term" value="F:ATP binding"/>
    <property type="evidence" value="ECO:0007669"/>
    <property type="project" value="InterPro"/>
</dbReference>
<evidence type="ECO:0000259" key="1">
    <source>
        <dbReference type="PROSITE" id="PS50011"/>
    </source>
</evidence>
<protein>
    <submittedName>
        <fullName evidence="2">Kinase-like domain-containing protein</fullName>
    </submittedName>
</protein>
<dbReference type="GO" id="GO:0004672">
    <property type="term" value="F:protein kinase activity"/>
    <property type="evidence" value="ECO:0007669"/>
    <property type="project" value="InterPro"/>
</dbReference>
<dbReference type="PROSITE" id="PS50011">
    <property type="entry name" value="PROTEIN_KINASE_DOM"/>
    <property type="match status" value="1"/>
</dbReference>
<proteinExistence type="predicted"/>
<comment type="caution">
    <text evidence="2">The sequence shown here is derived from an EMBL/GenBank/DDBJ whole genome shotgun (WGS) entry which is preliminary data.</text>
</comment>
<dbReference type="InterPro" id="IPR050167">
    <property type="entry name" value="Ser_Thr_protein_kinase"/>
</dbReference>
<evidence type="ECO:0000313" key="3">
    <source>
        <dbReference type="Proteomes" id="UP000664859"/>
    </source>
</evidence>
<dbReference type="InterPro" id="IPR001245">
    <property type="entry name" value="Ser-Thr/Tyr_kinase_cat_dom"/>
</dbReference>
<dbReference type="Pfam" id="PF07714">
    <property type="entry name" value="PK_Tyr_Ser-Thr"/>
    <property type="match status" value="1"/>
</dbReference>
<keyword evidence="2" id="KW-0418">Kinase</keyword>
<evidence type="ECO:0000313" key="2">
    <source>
        <dbReference type="EMBL" id="KAG5182789.1"/>
    </source>
</evidence>
<dbReference type="AlphaFoldDB" id="A0A835YXR6"/>
<dbReference type="SUPFAM" id="SSF56112">
    <property type="entry name" value="Protein kinase-like (PK-like)"/>
    <property type="match status" value="1"/>
</dbReference>
<dbReference type="PANTHER" id="PTHR23257">
    <property type="entry name" value="SERINE-THREONINE PROTEIN KINASE"/>
    <property type="match status" value="1"/>
</dbReference>
<accession>A0A835YXR6</accession>